<feature type="coiled-coil region" evidence="2">
    <location>
        <begin position="199"/>
        <end position="252"/>
    </location>
</feature>
<reference evidence="5 6" key="1">
    <citation type="submission" date="2020-08" db="EMBL/GenBank/DDBJ databases">
        <title>Plant Genome Project.</title>
        <authorList>
            <person name="Zhang R.-G."/>
        </authorList>
    </citation>
    <scope>NUCLEOTIDE SEQUENCE [LARGE SCALE GENOMIC DNA]</scope>
    <source>
        <tissue evidence="5">Rhizome</tissue>
    </source>
</reference>
<dbReference type="InterPro" id="IPR011684">
    <property type="entry name" value="NAB"/>
</dbReference>
<evidence type="ECO:0000256" key="1">
    <source>
        <dbReference type="ARBA" id="ARBA00023054"/>
    </source>
</evidence>
<keyword evidence="3" id="KW-0812">Transmembrane</keyword>
<keyword evidence="3" id="KW-1133">Transmembrane helix</keyword>
<keyword evidence="3" id="KW-0472">Membrane</keyword>
<dbReference type="InterPro" id="IPR056888">
    <property type="entry name" value="NET2A-D/KIP1-like_dom"/>
</dbReference>
<dbReference type="AlphaFoldDB" id="A0A8J5KCQ1"/>
<name>A0A8J5KCQ1_ZINOF</name>
<accession>A0A8J5KCQ1</accession>
<dbReference type="Pfam" id="PF24918">
    <property type="entry name" value="NET2A_C"/>
    <property type="match status" value="1"/>
</dbReference>
<evidence type="ECO:0000313" key="6">
    <source>
        <dbReference type="Proteomes" id="UP000734854"/>
    </source>
</evidence>
<protein>
    <recommendedName>
        <fullName evidence="4">NAB domain-containing protein</fullName>
    </recommendedName>
</protein>
<comment type="caution">
    <text evidence="5">The sequence shown here is derived from an EMBL/GenBank/DDBJ whole genome shotgun (WGS) entry which is preliminary data.</text>
</comment>
<dbReference type="Pfam" id="PF25014">
    <property type="entry name" value="NET2A"/>
    <property type="match status" value="1"/>
</dbReference>
<evidence type="ECO:0000259" key="4">
    <source>
        <dbReference type="PROSITE" id="PS51774"/>
    </source>
</evidence>
<keyword evidence="6" id="KW-1185">Reference proteome</keyword>
<feature type="transmembrane region" description="Helical" evidence="3">
    <location>
        <begin position="55"/>
        <end position="79"/>
    </location>
</feature>
<evidence type="ECO:0000256" key="3">
    <source>
        <dbReference type="SAM" id="Phobius"/>
    </source>
</evidence>
<dbReference type="Proteomes" id="UP000734854">
    <property type="component" value="Unassembled WGS sequence"/>
</dbReference>
<dbReference type="PANTHER" id="PTHR31631">
    <property type="entry name" value="PROTEIN NETWORKED 2D"/>
    <property type="match status" value="1"/>
</dbReference>
<dbReference type="EMBL" id="JACMSC010000015">
    <property type="protein sequence ID" value="KAG6484562.1"/>
    <property type="molecule type" value="Genomic_DNA"/>
</dbReference>
<feature type="domain" description="NAB" evidence="4">
    <location>
        <begin position="51"/>
        <end position="137"/>
    </location>
</feature>
<dbReference type="PANTHER" id="PTHR31631:SF19">
    <property type="entry name" value="OS01G0835800 PROTEIN"/>
    <property type="match status" value="1"/>
</dbReference>
<dbReference type="PROSITE" id="PS51774">
    <property type="entry name" value="NAB"/>
    <property type="match status" value="1"/>
</dbReference>
<sequence>MSCSVVSPTREVEEARRLHREDGANGSTRQGLLFVAGQPYKRQAIQMARQRPPRFVSVNILFICIVTWRALNLLIRFAVMEGKVQAMMKLIEQDADSFAKRAELYFQRRPELSSIVEEMHKSYKALADKFDRTSGQLHKANRTIATVSPEQVELAIEDDEGDCGYPKPNMSMEDGDERLELAEKIDELVDKAICLELKIASQTVQINRLSSEADELQEQIESLEEDQAGEPKNSLTEKLKQAKDRLKSIHQLEYCLNDDEEGTSPAQLTESCCSLDNVSESWQTPKHQEEFQQIEGTQTELLQEDSDSGVDDVLAELVEVDDDTDLPESLQNGSEDEQMVTLSKYTSILQNYEDTREMLSEIEKKNREYHLETMEQVKELKDSNAMKEEQIRLLKEILNTLKERLGGNVIKEMGKTSNKVAHDQKLHDSETGSPYAEDIKLYYVLESQNSSSVEGKCREQIDVLLQENMDFWLRFCSSYREIQEFQAKHKKLKADMEKWDEIRNHKGSPKTSFVAERLRKFNHKLQMWWEKNVQLNEELNCRISSLCSMQGQIEGASKESEIECVNLTPYQAAKLQGEVLSMQQQNKKVAKELQAGLDCVSGLQEEIATTLSKINDDHLEHPSSKIIPLRTFLFGPKPKKPSLFSCISPAHSRSKRVI</sequence>
<proteinExistence type="predicted"/>
<evidence type="ECO:0000313" key="5">
    <source>
        <dbReference type="EMBL" id="KAG6484562.1"/>
    </source>
</evidence>
<dbReference type="GO" id="GO:0003779">
    <property type="term" value="F:actin binding"/>
    <property type="evidence" value="ECO:0007669"/>
    <property type="project" value="InterPro"/>
</dbReference>
<organism evidence="5 6">
    <name type="scientific">Zingiber officinale</name>
    <name type="common">Ginger</name>
    <name type="synonym">Amomum zingiber</name>
    <dbReference type="NCBI Taxonomy" id="94328"/>
    <lineage>
        <taxon>Eukaryota</taxon>
        <taxon>Viridiplantae</taxon>
        <taxon>Streptophyta</taxon>
        <taxon>Embryophyta</taxon>
        <taxon>Tracheophyta</taxon>
        <taxon>Spermatophyta</taxon>
        <taxon>Magnoliopsida</taxon>
        <taxon>Liliopsida</taxon>
        <taxon>Zingiberales</taxon>
        <taxon>Zingiberaceae</taxon>
        <taxon>Zingiber</taxon>
    </lineage>
</organism>
<evidence type="ECO:0000256" key="2">
    <source>
        <dbReference type="SAM" id="Coils"/>
    </source>
</evidence>
<keyword evidence="1 2" id="KW-0175">Coiled coil</keyword>
<gene>
    <name evidence="5" type="ORF">ZIOFF_053082</name>
</gene>
<dbReference type="InterPro" id="IPR056889">
    <property type="entry name" value="NET2A-D/KIP1-like_C"/>
</dbReference>
<feature type="coiled-coil region" evidence="2">
    <location>
        <begin position="352"/>
        <end position="404"/>
    </location>
</feature>